<evidence type="ECO:0000313" key="2">
    <source>
        <dbReference type="Proteomes" id="UP000316706"/>
    </source>
</evidence>
<comment type="caution">
    <text evidence="1">The sequence shown here is derived from an EMBL/GenBank/DDBJ whole genome shotgun (WGS) entry which is preliminary data.</text>
</comment>
<organism evidence="1 2">
    <name type="scientific">Actinomadura hallensis</name>
    <dbReference type="NCBI Taxonomy" id="337895"/>
    <lineage>
        <taxon>Bacteria</taxon>
        <taxon>Bacillati</taxon>
        <taxon>Actinomycetota</taxon>
        <taxon>Actinomycetes</taxon>
        <taxon>Streptosporangiales</taxon>
        <taxon>Thermomonosporaceae</taxon>
        <taxon>Actinomadura</taxon>
    </lineage>
</organism>
<dbReference type="AlphaFoldDB" id="A0A543I8E6"/>
<gene>
    <name evidence="1" type="ORF">FHX41_0471</name>
</gene>
<protein>
    <submittedName>
        <fullName evidence="1">Uncharacterized protein</fullName>
    </submittedName>
</protein>
<proteinExistence type="predicted"/>
<accession>A0A543I8E6</accession>
<dbReference type="RefSeq" id="WP_141965956.1">
    <property type="nucleotide sequence ID" value="NZ_VFPO01000001.1"/>
</dbReference>
<evidence type="ECO:0000313" key="1">
    <source>
        <dbReference type="EMBL" id="TQM66876.1"/>
    </source>
</evidence>
<reference evidence="1 2" key="1">
    <citation type="submission" date="2019-06" db="EMBL/GenBank/DDBJ databases">
        <title>Sequencing the genomes of 1000 actinobacteria strains.</title>
        <authorList>
            <person name="Klenk H.-P."/>
        </authorList>
    </citation>
    <scope>NUCLEOTIDE SEQUENCE [LARGE SCALE GENOMIC DNA]</scope>
    <source>
        <strain evidence="1 2">DSM 45043</strain>
    </source>
</reference>
<dbReference type="Proteomes" id="UP000316706">
    <property type="component" value="Unassembled WGS sequence"/>
</dbReference>
<name>A0A543I8E6_9ACTN</name>
<dbReference type="EMBL" id="VFPO01000001">
    <property type="protein sequence ID" value="TQM66876.1"/>
    <property type="molecule type" value="Genomic_DNA"/>
</dbReference>
<sequence length="64" mass="6859">MNYQIVININYRAVVLAALLASAWLGHVEDQGWTGAPAHVAIISLATLVARGEPPTGIKPPKKR</sequence>
<keyword evidence="2" id="KW-1185">Reference proteome</keyword>